<evidence type="ECO:0000313" key="3">
    <source>
        <dbReference type="EMBL" id="CAG9797738.1"/>
    </source>
</evidence>
<gene>
    <name evidence="3" type="ORF">CHIRRI_LOCUS726</name>
</gene>
<evidence type="ECO:0000256" key="1">
    <source>
        <dbReference type="SAM" id="Phobius"/>
    </source>
</evidence>
<dbReference type="EMBL" id="OU895877">
    <property type="protein sequence ID" value="CAG9797738.1"/>
    <property type="molecule type" value="Genomic_DNA"/>
</dbReference>
<dbReference type="OrthoDB" id="8021850at2759"/>
<proteinExistence type="predicted"/>
<name>A0A9N9RJ31_9DIPT</name>
<feature type="transmembrane region" description="Helical" evidence="1">
    <location>
        <begin position="226"/>
        <end position="247"/>
    </location>
</feature>
<dbReference type="InterPro" id="IPR019172">
    <property type="entry name" value="Osteopetrosis-assoc_TM_1"/>
</dbReference>
<reference evidence="3" key="2">
    <citation type="submission" date="2022-10" db="EMBL/GenBank/DDBJ databases">
        <authorList>
            <consortium name="ENA_rothamsted_submissions"/>
            <consortium name="culmorum"/>
            <person name="King R."/>
        </authorList>
    </citation>
    <scope>NUCLEOTIDE SEQUENCE</scope>
</reference>
<keyword evidence="2" id="KW-0732">Signal</keyword>
<dbReference type="PANTHER" id="PTHR15644:SF2">
    <property type="entry name" value="OSTEOPETROSIS-ASSOCIATED TRANSMEMBRANE PROTEIN 1"/>
    <property type="match status" value="1"/>
</dbReference>
<dbReference type="PANTHER" id="PTHR15644">
    <property type="entry name" value="OSTEOPETROSIS ASSOCIATED TRANSMEMBRANE PROTEIN 1"/>
    <property type="match status" value="1"/>
</dbReference>
<accession>A0A9N9RJ31</accession>
<feature type="signal peptide" evidence="2">
    <location>
        <begin position="1"/>
        <end position="20"/>
    </location>
</feature>
<evidence type="ECO:0000313" key="4">
    <source>
        <dbReference type="Proteomes" id="UP001153620"/>
    </source>
</evidence>
<dbReference type="Pfam" id="PF09777">
    <property type="entry name" value="OSTMP1"/>
    <property type="match status" value="1"/>
</dbReference>
<protein>
    <recommendedName>
        <fullName evidence="5">Osteopetrosis-associated transmembrane protein 1</fullName>
    </recommendedName>
</protein>
<keyword evidence="1" id="KW-1133">Transmembrane helix</keyword>
<dbReference type="Proteomes" id="UP001153620">
    <property type="component" value="Chromosome 1"/>
</dbReference>
<sequence>MNHKLIIIVILSMSVLKVFAKPGASCGANYTEPVNNSIICSEIFQIFHKCTGRFLEVALDTANPFTLCTNKQAFGYYRNLTFFFNLLEENYDRKTRIICSEEYLNKNRMSVISHIVATSKGLWESGNCDDCYGDDTSLYQNFSPHTIEFQKAHSEYANCTSKFRNVSEICKECMSFYQKMNDLFDYEKKKKEGKICFDLEDVMNKTRQEWSVVYKCCKNKMDSLKAFYSLFSTIIILTLAFYSVIYLTGSSYDETTTLDAREISISQTMEPNTSASSSGSSNVTAIIKSKKEPESDKKLLINVDDSDDDENILSTPSANRHQIVLDN</sequence>
<reference evidence="3" key="1">
    <citation type="submission" date="2022-01" db="EMBL/GenBank/DDBJ databases">
        <authorList>
            <person name="King R."/>
        </authorList>
    </citation>
    <scope>NUCLEOTIDE SEQUENCE</scope>
</reference>
<keyword evidence="4" id="KW-1185">Reference proteome</keyword>
<feature type="chain" id="PRO_5040195394" description="Osteopetrosis-associated transmembrane protein 1" evidence="2">
    <location>
        <begin position="21"/>
        <end position="327"/>
    </location>
</feature>
<dbReference type="AlphaFoldDB" id="A0A9N9RJ31"/>
<dbReference type="GO" id="GO:0005829">
    <property type="term" value="C:cytosol"/>
    <property type="evidence" value="ECO:0007669"/>
    <property type="project" value="TreeGrafter"/>
</dbReference>
<keyword evidence="1" id="KW-0812">Transmembrane</keyword>
<keyword evidence="1" id="KW-0472">Membrane</keyword>
<evidence type="ECO:0008006" key="5">
    <source>
        <dbReference type="Google" id="ProtNLM"/>
    </source>
</evidence>
<organism evidence="3 4">
    <name type="scientific">Chironomus riparius</name>
    <dbReference type="NCBI Taxonomy" id="315576"/>
    <lineage>
        <taxon>Eukaryota</taxon>
        <taxon>Metazoa</taxon>
        <taxon>Ecdysozoa</taxon>
        <taxon>Arthropoda</taxon>
        <taxon>Hexapoda</taxon>
        <taxon>Insecta</taxon>
        <taxon>Pterygota</taxon>
        <taxon>Neoptera</taxon>
        <taxon>Endopterygota</taxon>
        <taxon>Diptera</taxon>
        <taxon>Nematocera</taxon>
        <taxon>Chironomoidea</taxon>
        <taxon>Chironomidae</taxon>
        <taxon>Chironominae</taxon>
        <taxon>Chironomus</taxon>
    </lineage>
</organism>
<evidence type="ECO:0000256" key="2">
    <source>
        <dbReference type="SAM" id="SignalP"/>
    </source>
</evidence>